<accession>A0A291QQY8</accession>
<dbReference type="AlphaFoldDB" id="A0A291QQY8"/>
<keyword evidence="2" id="KW-1185">Reference proteome</keyword>
<dbReference type="EMBL" id="CP023777">
    <property type="protein sequence ID" value="ATL46346.1"/>
    <property type="molecule type" value="Genomic_DNA"/>
</dbReference>
<dbReference type="KEGG" id="cbae:COR50_03685"/>
<evidence type="ECO:0000313" key="2">
    <source>
        <dbReference type="Proteomes" id="UP000220133"/>
    </source>
</evidence>
<name>A0A291QQY8_9BACT</name>
<evidence type="ECO:0000313" key="1">
    <source>
        <dbReference type="EMBL" id="ATL46346.1"/>
    </source>
</evidence>
<dbReference type="RefSeq" id="WP_098192734.1">
    <property type="nucleotide sequence ID" value="NZ_CP023777.1"/>
</dbReference>
<proteinExistence type="predicted"/>
<sequence length="116" mass="13657">MQQPMLPQHLEATGHWLSKNFGLSLPPNQLDEATLVKILAQRLEKLVNDDFEQFIQLLYRIDVPEIKVKELLATGEYPEVYYHIARLIIDRQVQKFISRQANKNNNPQDDDGEERW</sequence>
<dbReference type="OrthoDB" id="711735at2"/>
<protein>
    <submittedName>
        <fullName evidence="1">Uncharacterized protein</fullName>
    </submittedName>
</protein>
<reference evidence="1 2" key="1">
    <citation type="submission" date="2017-10" db="EMBL/GenBank/DDBJ databases">
        <title>Paenichitinophaga pekingensis gen. nov., sp. nov., isolated from activated sludge.</title>
        <authorList>
            <person name="Jin D."/>
            <person name="Kong X."/>
            <person name="Deng Y."/>
            <person name="Bai Z."/>
        </authorList>
    </citation>
    <scope>NUCLEOTIDE SEQUENCE [LARGE SCALE GENOMIC DNA]</scope>
    <source>
        <strain evidence="1 2">13</strain>
    </source>
</reference>
<dbReference type="Proteomes" id="UP000220133">
    <property type="component" value="Chromosome"/>
</dbReference>
<gene>
    <name evidence="1" type="ORF">COR50_03685</name>
</gene>
<organism evidence="1 2">
    <name type="scientific">Chitinophaga caeni</name>
    <dbReference type="NCBI Taxonomy" id="2029983"/>
    <lineage>
        <taxon>Bacteria</taxon>
        <taxon>Pseudomonadati</taxon>
        <taxon>Bacteroidota</taxon>
        <taxon>Chitinophagia</taxon>
        <taxon>Chitinophagales</taxon>
        <taxon>Chitinophagaceae</taxon>
        <taxon>Chitinophaga</taxon>
    </lineage>
</organism>